<dbReference type="SUPFAM" id="SSF55383">
    <property type="entry name" value="Copper amine oxidase, domain N"/>
    <property type="match status" value="1"/>
</dbReference>
<evidence type="ECO:0000256" key="1">
    <source>
        <dbReference type="SAM" id="Coils"/>
    </source>
</evidence>
<dbReference type="Pfam" id="PF07833">
    <property type="entry name" value="Cu_amine_oxidN1"/>
    <property type="match status" value="1"/>
</dbReference>
<dbReference type="InterPro" id="IPR012854">
    <property type="entry name" value="Cu_amine_oxidase-like_N"/>
</dbReference>
<dbReference type="Pfam" id="PF11738">
    <property type="entry name" value="DUF3298"/>
    <property type="match status" value="1"/>
</dbReference>
<comment type="caution">
    <text evidence="5">The sequence shown here is derived from an EMBL/GenBank/DDBJ whole genome shotgun (WGS) entry which is preliminary data.</text>
</comment>
<sequence length="381" mass="42540">MHHKRHLGAAFLAIGLLCGGAWAPAGLGYVASASSSVNAAASASPSLTAIVNKPAAAKNSVTLQYEGKTSSLRGMLVEGRSWIPVAFLRDDLKLPINYNPVSKTYTVGEGYRQLNIVQYEGGITSYVNSYYIGEPAAKNINGRIYIPFQWVKNYLGYQGKWDASAKLLKIEKTQENKVTIVTSGYDKDSEQASIHLKYPQLKGNENKEAETAINNRIKEDVNVFRENMEKQLKERESQEVESNPYAFESSYIVTYNQNGVLSLLTEQYENLGGAHGMVMRKGYTFSLKDGKLLSLDDLFGANKNYSKQLNSKLSAKLDHFPGYFGGFKELSDQPDFYLEPDNLKVFFQLYEYTPYAAGFPEFSIAFNELIPKGSSPFDRFK</sequence>
<feature type="coiled-coil region" evidence="1">
    <location>
        <begin position="214"/>
        <end position="241"/>
    </location>
</feature>
<dbReference type="Gene3D" id="3.30.565.40">
    <property type="entry name" value="Fervidobacterium nodosum Rt17-B1 like"/>
    <property type="match status" value="1"/>
</dbReference>
<dbReference type="InterPro" id="IPR025303">
    <property type="entry name" value="PdaC"/>
</dbReference>
<dbReference type="Proteomes" id="UP000679992">
    <property type="component" value="Unassembled WGS sequence"/>
</dbReference>
<evidence type="ECO:0008006" key="7">
    <source>
        <dbReference type="Google" id="ProtNLM"/>
    </source>
</evidence>
<feature type="domain" description="Deacetylase PdaC" evidence="4">
    <location>
        <begin position="187"/>
        <end position="277"/>
    </location>
</feature>
<accession>A0ABQ4MI36</accession>
<evidence type="ECO:0000259" key="3">
    <source>
        <dbReference type="Pfam" id="PF11738"/>
    </source>
</evidence>
<dbReference type="EMBL" id="BOSL01000022">
    <property type="protein sequence ID" value="GIP55654.1"/>
    <property type="molecule type" value="Genomic_DNA"/>
</dbReference>
<evidence type="ECO:0000313" key="5">
    <source>
        <dbReference type="EMBL" id="GIP55654.1"/>
    </source>
</evidence>
<dbReference type="InterPro" id="IPR021729">
    <property type="entry name" value="DUF3298"/>
</dbReference>
<proteinExistence type="predicted"/>
<dbReference type="InterPro" id="IPR037126">
    <property type="entry name" value="PdaC/RsiV-like_sf"/>
</dbReference>
<evidence type="ECO:0000259" key="2">
    <source>
        <dbReference type="Pfam" id="PF07833"/>
    </source>
</evidence>
<organism evidence="5 6">
    <name type="scientific">Paenibacillus vini</name>
    <dbReference type="NCBI Taxonomy" id="1476024"/>
    <lineage>
        <taxon>Bacteria</taxon>
        <taxon>Bacillati</taxon>
        <taxon>Bacillota</taxon>
        <taxon>Bacilli</taxon>
        <taxon>Bacillales</taxon>
        <taxon>Paenibacillaceae</taxon>
        <taxon>Paenibacillus</taxon>
    </lineage>
</organism>
<gene>
    <name evidence="5" type="ORF">J42TS3_46890</name>
</gene>
<dbReference type="Gene3D" id="3.90.640.20">
    <property type="entry name" value="Heat-shock cognate protein, ATPase"/>
    <property type="match status" value="1"/>
</dbReference>
<protein>
    <recommendedName>
        <fullName evidence="7">Copper amine oxidase</fullName>
    </recommendedName>
</protein>
<dbReference type="RefSeq" id="WP_213656523.1">
    <property type="nucleotide sequence ID" value="NZ_BOSL01000022.1"/>
</dbReference>
<feature type="domain" description="Copper amine oxidase-like N-terminal" evidence="2">
    <location>
        <begin position="74"/>
        <end position="168"/>
    </location>
</feature>
<evidence type="ECO:0000259" key="4">
    <source>
        <dbReference type="Pfam" id="PF13739"/>
    </source>
</evidence>
<reference evidence="5 6" key="1">
    <citation type="submission" date="2021-03" db="EMBL/GenBank/DDBJ databases">
        <title>Antimicrobial resistance genes in bacteria isolated from Japanese honey, and their potential for conferring macrolide and lincosamide resistance in the American foulbrood pathogen Paenibacillus larvae.</title>
        <authorList>
            <person name="Okamoto M."/>
            <person name="Kumagai M."/>
            <person name="Kanamori H."/>
            <person name="Takamatsu D."/>
        </authorList>
    </citation>
    <scope>NUCLEOTIDE SEQUENCE [LARGE SCALE GENOMIC DNA]</scope>
    <source>
        <strain evidence="5 6">J42TS3</strain>
    </source>
</reference>
<dbReference type="InterPro" id="IPR036582">
    <property type="entry name" value="Mao_N_sf"/>
</dbReference>
<feature type="domain" description="DUF3298" evidence="3">
    <location>
        <begin position="296"/>
        <end position="366"/>
    </location>
</feature>
<evidence type="ECO:0000313" key="6">
    <source>
        <dbReference type="Proteomes" id="UP000679992"/>
    </source>
</evidence>
<name>A0ABQ4MI36_9BACL</name>
<keyword evidence="6" id="KW-1185">Reference proteome</keyword>
<keyword evidence="1" id="KW-0175">Coiled coil</keyword>
<dbReference type="Pfam" id="PF13739">
    <property type="entry name" value="PdaC"/>
    <property type="match status" value="1"/>
</dbReference>